<dbReference type="PANTHER" id="PTHR40547">
    <property type="entry name" value="SLL0298 PROTEIN"/>
    <property type="match status" value="1"/>
</dbReference>
<feature type="transmembrane region" description="Helical" evidence="1">
    <location>
        <begin position="114"/>
        <end position="137"/>
    </location>
</feature>
<feature type="transmembrane region" description="Helical" evidence="1">
    <location>
        <begin position="32"/>
        <end position="51"/>
    </location>
</feature>
<feature type="transmembrane region" description="Helical" evidence="1">
    <location>
        <begin position="63"/>
        <end position="85"/>
    </location>
</feature>
<dbReference type="Pfam" id="PF09835">
    <property type="entry name" value="DUF2062"/>
    <property type="match status" value="1"/>
</dbReference>
<dbReference type="InterPro" id="IPR018639">
    <property type="entry name" value="DUF2062"/>
</dbReference>
<evidence type="ECO:0000259" key="2">
    <source>
        <dbReference type="Pfam" id="PF09835"/>
    </source>
</evidence>
<evidence type="ECO:0000313" key="3">
    <source>
        <dbReference type="EMBL" id="SFF31282.1"/>
    </source>
</evidence>
<dbReference type="PANTHER" id="PTHR40547:SF1">
    <property type="entry name" value="SLL0298 PROTEIN"/>
    <property type="match status" value="1"/>
</dbReference>
<reference evidence="4" key="1">
    <citation type="submission" date="2016-10" db="EMBL/GenBank/DDBJ databases">
        <authorList>
            <person name="Varghese N."/>
            <person name="Submissions S."/>
        </authorList>
    </citation>
    <scope>NUCLEOTIDE SEQUENCE [LARGE SCALE GENOMIC DNA]</scope>
    <source>
        <strain evidence="4">ATCC 25963</strain>
    </source>
</reference>
<keyword evidence="1" id="KW-0812">Transmembrane</keyword>
<dbReference type="EMBL" id="FOMX01000045">
    <property type="protein sequence ID" value="SFF31282.1"/>
    <property type="molecule type" value="Genomic_DNA"/>
</dbReference>
<protein>
    <recommendedName>
        <fullName evidence="2">DUF2062 domain-containing protein</fullName>
    </recommendedName>
</protein>
<name>A0A1I2HNL3_9BACT</name>
<evidence type="ECO:0000313" key="4">
    <source>
        <dbReference type="Proteomes" id="UP000199400"/>
    </source>
</evidence>
<proteinExistence type="predicted"/>
<keyword evidence="1" id="KW-1133">Transmembrane helix</keyword>
<organism evidence="3 4">
    <name type="scientific">Nannocystis exedens</name>
    <dbReference type="NCBI Taxonomy" id="54"/>
    <lineage>
        <taxon>Bacteria</taxon>
        <taxon>Pseudomonadati</taxon>
        <taxon>Myxococcota</taxon>
        <taxon>Polyangia</taxon>
        <taxon>Nannocystales</taxon>
        <taxon>Nannocystaceae</taxon>
        <taxon>Nannocystis</taxon>
    </lineage>
</organism>
<dbReference type="RefSeq" id="WP_096327602.1">
    <property type="nucleotide sequence ID" value="NZ_FOMX01000045.1"/>
</dbReference>
<sequence>MGRVRTWVTGLLALNGTPQGVAGGFALGVGLSLIPIPFAGMLIALALAPLLKVNIPATYLGTAVVNPVTGAVFYAGELYLGLALMGRPLPSWAELRALDAAGWWDLFTSMLGPFALGAAVAIPTIAGLSYTLVYLAVRQWRRTHAAAKDG</sequence>
<evidence type="ECO:0000256" key="1">
    <source>
        <dbReference type="SAM" id="Phobius"/>
    </source>
</evidence>
<dbReference type="AlphaFoldDB" id="A0A1I2HNL3"/>
<dbReference type="STRING" id="54.SAMN02745121_08085"/>
<accession>A0A1I2HNL3</accession>
<keyword evidence="1" id="KW-0472">Membrane</keyword>
<dbReference type="Proteomes" id="UP000199400">
    <property type="component" value="Unassembled WGS sequence"/>
</dbReference>
<gene>
    <name evidence="3" type="ORF">SAMN02745121_08085</name>
</gene>
<keyword evidence="4" id="KW-1185">Reference proteome</keyword>
<feature type="domain" description="DUF2062" evidence="2">
    <location>
        <begin position="4"/>
        <end position="144"/>
    </location>
</feature>